<protein>
    <submittedName>
        <fullName evidence="6">LysR family transcriptional regulator</fullName>
    </submittedName>
</protein>
<sequence length="319" mass="33992">MSETGEGAVSLRLLSIFAAMMGGATTQEAAERLKMSQPAVSNGIRQLETALGVTLFERLHRRLQPTEEAFLLFEEIRPIFPILRGFEARARAMRSGLSGRLRVLSTPPLGHSVGAQALGALLEARPEVNVSYDVRRLEHVLEAVQNGAVDLGLGLGLESHPALNVEVVARVDMVCLLPAASPLAGQDHIRAGDLFGDGLIGLEAESRLGQAVRLAFERDGAHYAPRVEVRYCSTAAVLAATVPAATIVDPFSAALRAPTLVERPFAPACSVPVALFFRRGVPRSRLVQAFVTYVRAALKDFTAEAAAMPAEPTMNGPAG</sequence>
<dbReference type="InterPro" id="IPR000847">
    <property type="entry name" value="LysR_HTH_N"/>
</dbReference>
<dbReference type="PRINTS" id="PR00039">
    <property type="entry name" value="HTHLYSR"/>
</dbReference>
<evidence type="ECO:0000256" key="2">
    <source>
        <dbReference type="ARBA" id="ARBA00023015"/>
    </source>
</evidence>
<gene>
    <name evidence="6" type="ORF">GTW51_13175</name>
</gene>
<evidence type="ECO:0000256" key="3">
    <source>
        <dbReference type="ARBA" id="ARBA00023125"/>
    </source>
</evidence>
<dbReference type="Gene3D" id="3.40.190.290">
    <property type="match status" value="1"/>
</dbReference>
<dbReference type="GO" id="GO:0010628">
    <property type="term" value="P:positive regulation of gene expression"/>
    <property type="evidence" value="ECO:0007669"/>
    <property type="project" value="TreeGrafter"/>
</dbReference>
<evidence type="ECO:0000256" key="4">
    <source>
        <dbReference type="ARBA" id="ARBA00023163"/>
    </source>
</evidence>
<keyword evidence="4" id="KW-0804">Transcription</keyword>
<evidence type="ECO:0000256" key="1">
    <source>
        <dbReference type="ARBA" id="ARBA00009437"/>
    </source>
</evidence>
<dbReference type="Pfam" id="PF00126">
    <property type="entry name" value="HTH_1"/>
    <property type="match status" value="1"/>
</dbReference>
<dbReference type="SUPFAM" id="SSF46785">
    <property type="entry name" value="Winged helix' DNA-binding domain"/>
    <property type="match status" value="1"/>
</dbReference>
<dbReference type="Pfam" id="PF03466">
    <property type="entry name" value="LysR_substrate"/>
    <property type="match status" value="1"/>
</dbReference>
<feature type="domain" description="HTH lysR-type" evidence="5">
    <location>
        <begin position="9"/>
        <end position="66"/>
    </location>
</feature>
<dbReference type="PANTHER" id="PTHR30427:SF1">
    <property type="entry name" value="TRANSCRIPTIONAL ACTIVATOR PROTEIN LYSR"/>
    <property type="match status" value="1"/>
</dbReference>
<proteinExistence type="inferred from homology"/>
<keyword evidence="2" id="KW-0805">Transcription regulation</keyword>
<reference evidence="6 7" key="1">
    <citation type="submission" date="2020-01" db="EMBL/GenBank/DDBJ databases">
        <title>Genomes of bacteria type strains.</title>
        <authorList>
            <person name="Chen J."/>
            <person name="Zhu S."/>
            <person name="Chen J."/>
        </authorList>
    </citation>
    <scope>NUCLEOTIDE SEQUENCE [LARGE SCALE GENOMIC DNA]</scope>
    <source>
        <strain evidence="6 7">KCTC 52919</strain>
    </source>
</reference>
<comment type="caution">
    <text evidence="6">The sequence shown here is derived from an EMBL/GenBank/DDBJ whole genome shotgun (WGS) entry which is preliminary data.</text>
</comment>
<name>A0A6L9MIF9_9HYPH</name>
<dbReference type="InterPro" id="IPR036390">
    <property type="entry name" value="WH_DNA-bd_sf"/>
</dbReference>
<comment type="similarity">
    <text evidence="1">Belongs to the LysR transcriptional regulatory family.</text>
</comment>
<dbReference type="PANTHER" id="PTHR30427">
    <property type="entry name" value="TRANSCRIPTIONAL ACTIVATOR PROTEIN LYSR"/>
    <property type="match status" value="1"/>
</dbReference>
<dbReference type="AlphaFoldDB" id="A0A6L9MIF9"/>
<evidence type="ECO:0000313" key="7">
    <source>
        <dbReference type="Proteomes" id="UP000476332"/>
    </source>
</evidence>
<dbReference type="Proteomes" id="UP000476332">
    <property type="component" value="Unassembled WGS sequence"/>
</dbReference>
<dbReference type="SUPFAM" id="SSF53850">
    <property type="entry name" value="Periplasmic binding protein-like II"/>
    <property type="match status" value="1"/>
</dbReference>
<dbReference type="Gene3D" id="1.10.10.10">
    <property type="entry name" value="Winged helix-like DNA-binding domain superfamily/Winged helix DNA-binding domain"/>
    <property type="match status" value="1"/>
</dbReference>
<keyword evidence="3" id="KW-0238">DNA-binding</keyword>
<keyword evidence="7" id="KW-1185">Reference proteome</keyword>
<dbReference type="InterPro" id="IPR036388">
    <property type="entry name" value="WH-like_DNA-bd_sf"/>
</dbReference>
<dbReference type="EMBL" id="JAAAMJ010000009">
    <property type="protein sequence ID" value="NDV87653.1"/>
    <property type="molecule type" value="Genomic_DNA"/>
</dbReference>
<evidence type="ECO:0000259" key="5">
    <source>
        <dbReference type="PROSITE" id="PS50931"/>
    </source>
</evidence>
<dbReference type="GO" id="GO:0003700">
    <property type="term" value="F:DNA-binding transcription factor activity"/>
    <property type="evidence" value="ECO:0007669"/>
    <property type="project" value="InterPro"/>
</dbReference>
<dbReference type="PROSITE" id="PS50931">
    <property type="entry name" value="HTH_LYSR"/>
    <property type="match status" value="1"/>
</dbReference>
<dbReference type="InterPro" id="IPR005119">
    <property type="entry name" value="LysR_subst-bd"/>
</dbReference>
<dbReference type="RefSeq" id="WP_163044398.1">
    <property type="nucleotide sequence ID" value="NZ_JAAAMJ010000009.1"/>
</dbReference>
<accession>A0A6L9MIF9</accession>
<dbReference type="GO" id="GO:0043565">
    <property type="term" value="F:sequence-specific DNA binding"/>
    <property type="evidence" value="ECO:0007669"/>
    <property type="project" value="TreeGrafter"/>
</dbReference>
<organism evidence="6 7">
    <name type="scientific">Aurantimonas aggregata</name>
    <dbReference type="NCBI Taxonomy" id="2047720"/>
    <lineage>
        <taxon>Bacteria</taxon>
        <taxon>Pseudomonadati</taxon>
        <taxon>Pseudomonadota</taxon>
        <taxon>Alphaproteobacteria</taxon>
        <taxon>Hyphomicrobiales</taxon>
        <taxon>Aurantimonadaceae</taxon>
        <taxon>Aurantimonas</taxon>
    </lineage>
</organism>
<evidence type="ECO:0000313" key="6">
    <source>
        <dbReference type="EMBL" id="NDV87653.1"/>
    </source>
</evidence>